<dbReference type="InterPro" id="IPR006311">
    <property type="entry name" value="TAT_signal"/>
</dbReference>
<name>A0A0F5JKS3_9BACT</name>
<dbReference type="Gene3D" id="3.30.360.10">
    <property type="entry name" value="Dihydrodipicolinate Reductase, domain 2"/>
    <property type="match status" value="1"/>
</dbReference>
<evidence type="ECO:0000313" key="4">
    <source>
        <dbReference type="Proteomes" id="UP000033035"/>
    </source>
</evidence>
<dbReference type="PANTHER" id="PTHR43818:SF10">
    <property type="entry name" value="NADH-DEPENDENT DEHYDROGENASE-RELATED"/>
    <property type="match status" value="1"/>
</dbReference>
<dbReference type="InterPro" id="IPR000683">
    <property type="entry name" value="Gfo/Idh/MocA-like_OxRdtase_N"/>
</dbReference>
<protein>
    <submittedName>
        <fullName evidence="3">Tat (Twin-arginine translocation) pathway signal sequence</fullName>
    </submittedName>
</protein>
<feature type="domain" description="Gfo/Idh/MocA-like oxidoreductase bacterial type C-terminal" evidence="2">
    <location>
        <begin position="204"/>
        <end position="255"/>
    </location>
</feature>
<dbReference type="PROSITE" id="PS51318">
    <property type="entry name" value="TAT"/>
    <property type="match status" value="1"/>
</dbReference>
<evidence type="ECO:0000259" key="1">
    <source>
        <dbReference type="Pfam" id="PF01408"/>
    </source>
</evidence>
<dbReference type="Pfam" id="PF01408">
    <property type="entry name" value="GFO_IDH_MocA"/>
    <property type="match status" value="1"/>
</dbReference>
<feature type="domain" description="Gfo/Idh/MocA-like oxidoreductase N-terminal" evidence="1">
    <location>
        <begin position="42"/>
        <end position="159"/>
    </location>
</feature>
<dbReference type="PANTHER" id="PTHR43818">
    <property type="entry name" value="BCDNA.GH03377"/>
    <property type="match status" value="1"/>
</dbReference>
<sequence length="496" mass="55007">MSNITRRSFLQRGAAAAAALTIVPGSVLGKSHGHVAPTDKLNIAGVGIGGMGNANLKNMEKTDNIVALCDVDWKYAKPVFDRLPNAKKYWDYRKMYDEMGKSIDAVLVATADHTHAIISAEALSMGKHVYCQKPLTHSVYESRLLTKLAAEHNVATQMGNQGSSDEGTDLVCEWIWNGEIGEVTKVECATDRPIWPQGLNAPEKVDKIPSTLNWDLFSGPAEVRPFNKIYHPWNWRGWWAYGTGALGDMACHILHQPFKALKLGYPTKVQGSSTLLLQDCAPTAQHVKLTFPARDNMPKLGLPEVEIHWYDGGMMPDRPAGFPDGKQLMGPGGGLCIFHGTKDTLICGCYGQQPWLLSGRVPASAPKVCRRVPNAMNGGHEQDWIRACKESASSRVKTKSDFSEAGPFNEMVVMGVLAIRLQTLNKELLWDGPNMQFTNIKDDEMIKILIKDDFKIVDGDPKFNKIWTDPINAKQFANELIKHNYRAGWKLPDMPR</sequence>
<dbReference type="Proteomes" id="UP000033035">
    <property type="component" value="Unassembled WGS sequence"/>
</dbReference>
<dbReference type="Pfam" id="PF19051">
    <property type="entry name" value="GFO_IDH_MocA_C2"/>
    <property type="match status" value="1"/>
</dbReference>
<dbReference type="RefSeq" id="WP_028727097.1">
    <property type="nucleotide sequence ID" value="NZ_AUAE01000012.1"/>
</dbReference>
<dbReference type="HOGENOM" id="CLU_023194_24_0_10"/>
<organism evidence="3 4">
    <name type="scientific">Parabacteroides gordonii MS-1 = DSM 23371</name>
    <dbReference type="NCBI Taxonomy" id="1203610"/>
    <lineage>
        <taxon>Bacteria</taxon>
        <taxon>Pseudomonadati</taxon>
        <taxon>Bacteroidota</taxon>
        <taxon>Bacteroidia</taxon>
        <taxon>Bacteroidales</taxon>
        <taxon>Tannerellaceae</taxon>
        <taxon>Parabacteroides</taxon>
    </lineage>
</organism>
<dbReference type="SUPFAM" id="SSF51735">
    <property type="entry name" value="NAD(P)-binding Rossmann-fold domains"/>
    <property type="match status" value="1"/>
</dbReference>
<dbReference type="InterPro" id="IPR050463">
    <property type="entry name" value="Gfo/Idh/MocA_oxidrdct_glycsds"/>
</dbReference>
<accession>A0A0F5JKS3</accession>
<dbReference type="PATRIC" id="fig|1203610.3.peg.1321"/>
<dbReference type="STRING" id="1203610.HMPREF1536_01292"/>
<dbReference type="Gene3D" id="3.40.50.720">
    <property type="entry name" value="NAD(P)-binding Rossmann-like Domain"/>
    <property type="match status" value="1"/>
</dbReference>
<evidence type="ECO:0000259" key="2">
    <source>
        <dbReference type="Pfam" id="PF19051"/>
    </source>
</evidence>
<dbReference type="NCBIfam" id="TIGR01409">
    <property type="entry name" value="TAT_signal_seq"/>
    <property type="match status" value="1"/>
</dbReference>
<dbReference type="InterPro" id="IPR036291">
    <property type="entry name" value="NAD(P)-bd_dom_sf"/>
</dbReference>
<dbReference type="SUPFAM" id="SSF55347">
    <property type="entry name" value="Glyceraldehyde-3-phosphate dehydrogenase-like, C-terminal domain"/>
    <property type="match status" value="1"/>
</dbReference>
<gene>
    <name evidence="3" type="ORF">HMPREF1536_01292</name>
</gene>
<reference evidence="3 4" key="1">
    <citation type="submission" date="2013-04" db="EMBL/GenBank/DDBJ databases">
        <title>The Genome Sequence of Parabacteroides gordonii DSM 23371.</title>
        <authorList>
            <consortium name="The Broad Institute Genomics Platform"/>
            <person name="Earl A."/>
            <person name="Ward D."/>
            <person name="Feldgarden M."/>
            <person name="Gevers D."/>
            <person name="Martens E."/>
            <person name="Sakamoto M."/>
            <person name="Benno Y."/>
            <person name="Suzuki N."/>
            <person name="Matsunaga N."/>
            <person name="Koshihara K."/>
            <person name="Seki M."/>
            <person name="Komiya H."/>
            <person name="Walker B."/>
            <person name="Young S."/>
            <person name="Zeng Q."/>
            <person name="Gargeya S."/>
            <person name="Fitzgerald M."/>
            <person name="Haas B."/>
            <person name="Abouelleil A."/>
            <person name="Allen A.W."/>
            <person name="Alvarado L."/>
            <person name="Arachchi H.M."/>
            <person name="Berlin A.M."/>
            <person name="Chapman S.B."/>
            <person name="Gainer-Dewar J."/>
            <person name="Goldberg J."/>
            <person name="Griggs A."/>
            <person name="Gujja S."/>
            <person name="Hansen M."/>
            <person name="Howarth C."/>
            <person name="Imamovic A."/>
            <person name="Ireland A."/>
            <person name="Larimer J."/>
            <person name="McCowan C."/>
            <person name="Murphy C."/>
            <person name="Pearson M."/>
            <person name="Poon T.W."/>
            <person name="Priest M."/>
            <person name="Roberts A."/>
            <person name="Saif S."/>
            <person name="Shea T."/>
            <person name="Sisk P."/>
            <person name="Sykes S."/>
            <person name="Wortman J."/>
            <person name="Nusbaum C."/>
            <person name="Birren B."/>
        </authorList>
    </citation>
    <scope>NUCLEOTIDE SEQUENCE [LARGE SCALE GENOMIC DNA]</scope>
    <source>
        <strain evidence="3 4">MS-1</strain>
    </source>
</reference>
<dbReference type="AlphaFoldDB" id="A0A0F5JKS3"/>
<dbReference type="GO" id="GO:0000166">
    <property type="term" value="F:nucleotide binding"/>
    <property type="evidence" value="ECO:0007669"/>
    <property type="project" value="InterPro"/>
</dbReference>
<proteinExistence type="predicted"/>
<evidence type="ECO:0000313" key="3">
    <source>
        <dbReference type="EMBL" id="KKB58416.1"/>
    </source>
</evidence>
<keyword evidence="4" id="KW-1185">Reference proteome</keyword>
<dbReference type="InterPro" id="IPR043906">
    <property type="entry name" value="Gfo/Idh/MocA_OxRdtase_bact_C"/>
</dbReference>
<comment type="caution">
    <text evidence="3">The sequence shown here is derived from an EMBL/GenBank/DDBJ whole genome shotgun (WGS) entry which is preliminary data.</text>
</comment>
<dbReference type="InterPro" id="IPR019546">
    <property type="entry name" value="TAT_signal_bac_arc"/>
</dbReference>
<dbReference type="EMBL" id="AQHW01000009">
    <property type="protein sequence ID" value="KKB58416.1"/>
    <property type="molecule type" value="Genomic_DNA"/>
</dbReference>